<evidence type="ECO:0000313" key="2">
    <source>
        <dbReference type="EMBL" id="CAI9888976.1"/>
    </source>
</evidence>
<accession>A0A9P0YBN9</accession>
<evidence type="ECO:0000313" key="1">
    <source>
        <dbReference type="EMBL" id="CAH6421958.1"/>
    </source>
</evidence>
<gene>
    <name evidence="1" type="ORF">BAMTRB_024</name>
    <name evidence="2" type="ORF">BAMTRB_053</name>
</gene>
<proteinExistence type="predicted"/>
<dbReference type="EMBL" id="OW991346">
    <property type="protein sequence ID" value="CAH6421958.1"/>
    <property type="molecule type" value="Genomic_DNA"/>
</dbReference>
<organism evidence="1 3">
    <name type="scientific">Escherichia phage vB_Eco_Bam</name>
    <dbReference type="NCBI Taxonomy" id="2898833"/>
    <lineage>
        <taxon>Viruses</taxon>
        <taxon>Duplodnaviria</taxon>
        <taxon>Heunggongvirae</taxon>
        <taxon>Uroviricota</taxon>
        <taxon>Caudoviricetes</taxon>
        <taxon>Autographivirales</taxon>
        <taxon>Autotranscriptaviridae</taxon>
        <taxon>Studiervirinae</taxon>
        <taxon>Bamvirus</taxon>
        <taxon>Bamvirus bam</taxon>
    </lineage>
</organism>
<sequence length="47" mass="5544">MFKLKCKVMPIHNKQGHTVCTPDGFAMNARVERLKRELKMNRMLNNI</sequence>
<reference evidence="1" key="1">
    <citation type="submission" date="2023-04" db="EMBL/GenBank/DDBJ databases">
        <authorList>
            <person name="Kelly A."/>
        </authorList>
    </citation>
    <scope>NUCLEOTIDE SEQUENCE</scope>
</reference>
<keyword evidence="3" id="KW-1185">Reference proteome</keyword>
<name>A0A9P0YBN9_9CAUD</name>
<protein>
    <submittedName>
        <fullName evidence="1">Uncharacterized protein</fullName>
    </submittedName>
</protein>
<dbReference type="EMBL" id="OW991346">
    <property type="protein sequence ID" value="CAI9888976.1"/>
    <property type="molecule type" value="Genomic_DNA"/>
</dbReference>
<dbReference type="Proteomes" id="UP001154314">
    <property type="component" value="Chromosome"/>
</dbReference>
<evidence type="ECO:0000313" key="3">
    <source>
        <dbReference type="Proteomes" id="UP001154314"/>
    </source>
</evidence>